<comment type="caution">
    <text evidence="2">The sequence shown here is derived from an EMBL/GenBank/DDBJ whole genome shotgun (WGS) entry which is preliminary data.</text>
</comment>
<evidence type="ECO:0000256" key="1">
    <source>
        <dbReference type="SAM" id="MobiDB-lite"/>
    </source>
</evidence>
<feature type="region of interest" description="Disordered" evidence="1">
    <location>
        <begin position="451"/>
        <end position="489"/>
    </location>
</feature>
<reference evidence="2" key="1">
    <citation type="submission" date="2023-07" db="EMBL/GenBank/DDBJ databases">
        <authorList>
            <consortium name="AG Swart"/>
            <person name="Singh M."/>
            <person name="Singh A."/>
            <person name="Seah K."/>
            <person name="Emmerich C."/>
        </authorList>
    </citation>
    <scope>NUCLEOTIDE SEQUENCE</scope>
    <source>
        <strain evidence="2">DP1</strain>
    </source>
</reference>
<feature type="region of interest" description="Disordered" evidence="1">
    <location>
        <begin position="532"/>
        <end position="560"/>
    </location>
</feature>
<dbReference type="EMBL" id="CAMPGE010000166">
    <property type="protein sequence ID" value="CAI2358889.1"/>
    <property type="molecule type" value="Genomic_DNA"/>
</dbReference>
<accession>A0AAD1X2X3</accession>
<name>A0AAD1X2X3_EUPCR</name>
<evidence type="ECO:0000313" key="2">
    <source>
        <dbReference type="EMBL" id="CAI2358889.1"/>
    </source>
</evidence>
<evidence type="ECO:0000313" key="3">
    <source>
        <dbReference type="Proteomes" id="UP001295684"/>
    </source>
</evidence>
<gene>
    <name evidence="2" type="ORF">ECRASSUSDP1_LOCUS172</name>
</gene>
<feature type="compositionally biased region" description="Basic and acidic residues" evidence="1">
    <location>
        <begin position="78"/>
        <end position="88"/>
    </location>
</feature>
<proteinExistence type="predicted"/>
<sequence length="560" mass="65444">MAEKRVDVNLDEVLEGVSTKYGVYRDFGLCLKSEFLQGIDDSSPSTPEDLNNAMITPAFKILNNSNLSPRFKEKRTEISYDNSKESQQDQKATGLHSQKRMFKQSSRQKFILKGIELKNFKMKKRNNKIFRNKNFLIPKLKQRHDHKDLKENANRGKTPYLQMKLAEILNPSQVRDYNPGKLDAKDTSQMRYKYLRKKISEADLLFGNKQSRWWSIVLQERIQFKKARKTISKFGIRTNRFTKRIKAARVSTDGSPQGNIFITRGSEPKQGKILIKDHNSSYSHKLDQNTNKGFKGINITNIEPKENSIDLHIPAQPQAGINIKCSSEKSQEEIKECQLFDCKQSQSYDFGGREISKTDNPLYEDLYKNSPTYNFTKLVNKKLRRRSDSMLSRNSLFSQRAQSVFLERTQLAEDQNDHPQLTAMQIYYSNVAKKIVNMNEIIRTKTELPYKDDSRKEQRSPKDEHYLKSSCIRSSKRSSSSLTNDPYQSIEEKKAKKTIKKIPEVFWNKRCHQKNWSTRNISMKEIPARNLIKNSRYKQDRNSFRNSRKESAPYFPFISD</sequence>
<feature type="compositionally biased region" description="Basic and acidic residues" evidence="1">
    <location>
        <begin position="451"/>
        <end position="467"/>
    </location>
</feature>
<feature type="compositionally biased region" description="Basic and acidic residues" evidence="1">
    <location>
        <begin position="537"/>
        <end position="551"/>
    </location>
</feature>
<dbReference type="AlphaFoldDB" id="A0AAD1X2X3"/>
<feature type="region of interest" description="Disordered" evidence="1">
    <location>
        <begin position="78"/>
        <end position="100"/>
    </location>
</feature>
<organism evidence="2 3">
    <name type="scientific">Euplotes crassus</name>
    <dbReference type="NCBI Taxonomy" id="5936"/>
    <lineage>
        <taxon>Eukaryota</taxon>
        <taxon>Sar</taxon>
        <taxon>Alveolata</taxon>
        <taxon>Ciliophora</taxon>
        <taxon>Intramacronucleata</taxon>
        <taxon>Spirotrichea</taxon>
        <taxon>Hypotrichia</taxon>
        <taxon>Euplotida</taxon>
        <taxon>Euplotidae</taxon>
        <taxon>Moneuplotes</taxon>
    </lineage>
</organism>
<protein>
    <submittedName>
        <fullName evidence="2">Uncharacterized protein</fullName>
    </submittedName>
</protein>
<feature type="compositionally biased region" description="Low complexity" evidence="1">
    <location>
        <begin position="468"/>
        <end position="481"/>
    </location>
</feature>
<dbReference type="Proteomes" id="UP001295684">
    <property type="component" value="Unassembled WGS sequence"/>
</dbReference>
<keyword evidence="3" id="KW-1185">Reference proteome</keyword>